<comment type="caution">
    <text evidence="1">The sequence shown here is derived from an EMBL/GenBank/DDBJ whole genome shotgun (WGS) entry which is preliminary data.</text>
</comment>
<evidence type="ECO:0000313" key="2">
    <source>
        <dbReference type="Proteomes" id="UP000535406"/>
    </source>
</evidence>
<keyword evidence="2" id="KW-1185">Reference proteome</keyword>
<dbReference type="AlphaFoldDB" id="A0A7W7YWB4"/>
<protein>
    <submittedName>
        <fullName evidence="1">Uncharacterized protein</fullName>
    </submittedName>
</protein>
<dbReference type="Proteomes" id="UP000535406">
    <property type="component" value="Unassembled WGS sequence"/>
</dbReference>
<dbReference type="RefSeq" id="WP_184145095.1">
    <property type="nucleotide sequence ID" value="NZ_JACHIK010000010.1"/>
</dbReference>
<dbReference type="EMBL" id="JACHIK010000010">
    <property type="protein sequence ID" value="MBB5043586.1"/>
    <property type="molecule type" value="Genomic_DNA"/>
</dbReference>
<gene>
    <name evidence="1" type="ORF">HNQ66_002996</name>
</gene>
<proteinExistence type="predicted"/>
<name>A0A7W7YWB4_9HYPH</name>
<organism evidence="1 2">
    <name type="scientific">Shinella fusca</name>
    <dbReference type="NCBI Taxonomy" id="544480"/>
    <lineage>
        <taxon>Bacteria</taxon>
        <taxon>Pseudomonadati</taxon>
        <taxon>Pseudomonadota</taxon>
        <taxon>Alphaproteobacteria</taxon>
        <taxon>Hyphomicrobiales</taxon>
        <taxon>Rhizobiaceae</taxon>
        <taxon>Shinella</taxon>
    </lineage>
</organism>
<sequence length="49" mass="5057">MADGRVAITDPRHSLVRLVDPETLEETGTIAVEGRPFAIVAVGGSGASH</sequence>
<accession>A0A7W7YWB4</accession>
<evidence type="ECO:0000313" key="1">
    <source>
        <dbReference type="EMBL" id="MBB5043586.1"/>
    </source>
</evidence>
<reference evidence="1 2" key="1">
    <citation type="submission" date="2020-08" db="EMBL/GenBank/DDBJ databases">
        <title>Genomic Encyclopedia of Type Strains, Phase IV (KMG-IV): sequencing the most valuable type-strain genomes for metagenomic binning, comparative biology and taxonomic classification.</title>
        <authorList>
            <person name="Goeker M."/>
        </authorList>
    </citation>
    <scope>NUCLEOTIDE SEQUENCE [LARGE SCALE GENOMIC DNA]</scope>
    <source>
        <strain evidence="1 2">DSM 21319</strain>
    </source>
</reference>